<accession>A0AAV1LBE8</accession>
<sequence>MADLRKYSRAFVTEFIELYRELPSLWMVKSKDYSNRDLKSQSYEILVGKFKEVEPNADRDFVIKKIKNMRDVWRRQHEKIEKSLKSGMAVEDIPTPSLWYYDLLNFLKDQETTRSSITNIKIGNKDRGPVDEELGINRNEDVDSDIFSESTQSPAPSTVSTTASRDSNKKKKRPREDILSKINAHLREPIPTDRWEHTAKSWAGILKSLPNDQQIFAEKLINDVLFEARMNSLSRQSRIDVNHNVNIQLLSKNENVQSAHNSNATTDDTFSQSLLIDPVSGQLIHVPQETNNQSLEIAETRLLNSKTSQKLTMYFNNFQP</sequence>
<dbReference type="PROSITE" id="PS51029">
    <property type="entry name" value="MADF"/>
    <property type="match status" value="1"/>
</dbReference>
<comment type="caution">
    <text evidence="3">The sequence shown here is derived from an EMBL/GenBank/DDBJ whole genome shotgun (WGS) entry which is preliminary data.</text>
</comment>
<dbReference type="PANTHER" id="PTHR21505:SF8">
    <property type="entry name" value="DPT-YFP REPRESSOR BY OVEREXPRESSION, ISOFORM D-RELATED"/>
    <property type="match status" value="1"/>
</dbReference>
<dbReference type="PANTHER" id="PTHR21505">
    <property type="entry name" value="MADF DOMAIN-CONTAINING PROTEIN-RELATED"/>
    <property type="match status" value="1"/>
</dbReference>
<gene>
    <name evidence="3" type="ORF">PARMNEM_LOCUS12548</name>
</gene>
<dbReference type="Pfam" id="PF10545">
    <property type="entry name" value="MADF_DNA_bdg"/>
    <property type="match status" value="1"/>
</dbReference>
<feature type="domain" description="MADF" evidence="2">
    <location>
        <begin position="14"/>
        <end position="112"/>
    </location>
</feature>
<feature type="region of interest" description="Disordered" evidence="1">
    <location>
        <begin position="146"/>
        <end position="177"/>
    </location>
</feature>
<dbReference type="AlphaFoldDB" id="A0AAV1LBE8"/>
<evidence type="ECO:0000313" key="4">
    <source>
        <dbReference type="Proteomes" id="UP001314205"/>
    </source>
</evidence>
<dbReference type="EMBL" id="CAVLGL010000087">
    <property type="protein sequence ID" value="CAK1592633.1"/>
    <property type="molecule type" value="Genomic_DNA"/>
</dbReference>
<dbReference type="Proteomes" id="UP001314205">
    <property type="component" value="Unassembled WGS sequence"/>
</dbReference>
<proteinExistence type="predicted"/>
<feature type="compositionally biased region" description="Low complexity" evidence="1">
    <location>
        <begin position="150"/>
        <end position="164"/>
    </location>
</feature>
<reference evidence="3 4" key="1">
    <citation type="submission" date="2023-11" db="EMBL/GenBank/DDBJ databases">
        <authorList>
            <person name="Hedman E."/>
            <person name="Englund M."/>
            <person name="Stromberg M."/>
            <person name="Nyberg Akerstrom W."/>
            <person name="Nylinder S."/>
            <person name="Jareborg N."/>
            <person name="Kallberg Y."/>
            <person name="Kronander E."/>
        </authorList>
    </citation>
    <scope>NUCLEOTIDE SEQUENCE [LARGE SCALE GENOMIC DNA]</scope>
</reference>
<dbReference type="InterPro" id="IPR006578">
    <property type="entry name" value="MADF-dom"/>
</dbReference>
<name>A0AAV1LBE8_9NEOP</name>
<evidence type="ECO:0000259" key="2">
    <source>
        <dbReference type="PROSITE" id="PS51029"/>
    </source>
</evidence>
<dbReference type="SMART" id="SM00595">
    <property type="entry name" value="MADF"/>
    <property type="match status" value="1"/>
</dbReference>
<evidence type="ECO:0000313" key="3">
    <source>
        <dbReference type="EMBL" id="CAK1592633.1"/>
    </source>
</evidence>
<organism evidence="3 4">
    <name type="scientific">Parnassius mnemosyne</name>
    <name type="common">clouded apollo</name>
    <dbReference type="NCBI Taxonomy" id="213953"/>
    <lineage>
        <taxon>Eukaryota</taxon>
        <taxon>Metazoa</taxon>
        <taxon>Ecdysozoa</taxon>
        <taxon>Arthropoda</taxon>
        <taxon>Hexapoda</taxon>
        <taxon>Insecta</taxon>
        <taxon>Pterygota</taxon>
        <taxon>Neoptera</taxon>
        <taxon>Endopterygota</taxon>
        <taxon>Lepidoptera</taxon>
        <taxon>Glossata</taxon>
        <taxon>Ditrysia</taxon>
        <taxon>Papilionoidea</taxon>
        <taxon>Papilionidae</taxon>
        <taxon>Parnassiinae</taxon>
        <taxon>Parnassini</taxon>
        <taxon>Parnassius</taxon>
        <taxon>Driopa</taxon>
    </lineage>
</organism>
<keyword evidence="4" id="KW-1185">Reference proteome</keyword>
<evidence type="ECO:0000256" key="1">
    <source>
        <dbReference type="SAM" id="MobiDB-lite"/>
    </source>
</evidence>
<protein>
    <recommendedName>
        <fullName evidence="2">MADF domain-containing protein</fullName>
    </recommendedName>
</protein>